<keyword evidence="1" id="KW-0812">Transmembrane</keyword>
<dbReference type="EMBL" id="JAHDVG010000487">
    <property type="protein sequence ID" value="KAH1167017.1"/>
    <property type="molecule type" value="Genomic_DNA"/>
</dbReference>
<dbReference type="Proteomes" id="UP000827986">
    <property type="component" value="Unassembled WGS sequence"/>
</dbReference>
<feature type="transmembrane region" description="Helical" evidence="1">
    <location>
        <begin position="72"/>
        <end position="92"/>
    </location>
</feature>
<gene>
    <name evidence="2" type="ORF">KIL84_016189</name>
</gene>
<organism evidence="2 3">
    <name type="scientific">Mauremys mutica</name>
    <name type="common">yellowpond turtle</name>
    <dbReference type="NCBI Taxonomy" id="74926"/>
    <lineage>
        <taxon>Eukaryota</taxon>
        <taxon>Metazoa</taxon>
        <taxon>Chordata</taxon>
        <taxon>Craniata</taxon>
        <taxon>Vertebrata</taxon>
        <taxon>Euteleostomi</taxon>
        <taxon>Archelosauria</taxon>
        <taxon>Testudinata</taxon>
        <taxon>Testudines</taxon>
        <taxon>Cryptodira</taxon>
        <taxon>Durocryptodira</taxon>
        <taxon>Testudinoidea</taxon>
        <taxon>Geoemydidae</taxon>
        <taxon>Geoemydinae</taxon>
        <taxon>Mauremys</taxon>
    </lineage>
</organism>
<reference evidence="2" key="1">
    <citation type="submission" date="2021-09" db="EMBL/GenBank/DDBJ databases">
        <title>The genome of Mauremys mutica provides insights into the evolution of semi-aquatic lifestyle.</title>
        <authorList>
            <person name="Gong S."/>
            <person name="Gao Y."/>
        </authorList>
    </citation>
    <scope>NUCLEOTIDE SEQUENCE</scope>
    <source>
        <strain evidence="2">MM-2020</strain>
        <tissue evidence="2">Muscle</tissue>
    </source>
</reference>
<evidence type="ECO:0000313" key="2">
    <source>
        <dbReference type="EMBL" id="KAH1167017.1"/>
    </source>
</evidence>
<proteinExistence type="predicted"/>
<name>A0A9D3WS12_9SAUR</name>
<evidence type="ECO:0000256" key="1">
    <source>
        <dbReference type="SAM" id="Phobius"/>
    </source>
</evidence>
<keyword evidence="3" id="KW-1185">Reference proteome</keyword>
<sequence length="105" mass="11865">MTDSVWVGLSNSWVNRGRHNHDLNVSSPAQKRSILQLRFCTEPRGVTIITNILYKCIVNSLETTLKSISSKIFLLQTVIIIILATQCVVPLFKSPEHRRDTAPSF</sequence>
<dbReference type="AlphaFoldDB" id="A0A9D3WS12"/>
<accession>A0A9D3WS12</accession>
<evidence type="ECO:0000313" key="3">
    <source>
        <dbReference type="Proteomes" id="UP000827986"/>
    </source>
</evidence>
<protein>
    <submittedName>
        <fullName evidence="2">Uncharacterized protein</fullName>
    </submittedName>
</protein>
<comment type="caution">
    <text evidence="2">The sequence shown here is derived from an EMBL/GenBank/DDBJ whole genome shotgun (WGS) entry which is preliminary data.</text>
</comment>
<keyword evidence="1" id="KW-1133">Transmembrane helix</keyword>
<keyword evidence="1" id="KW-0472">Membrane</keyword>